<dbReference type="Proteomes" id="UP000296469">
    <property type="component" value="Chromosome"/>
</dbReference>
<organism evidence="2 3">
    <name type="scientific">Cellulomonas shaoxiangyii</name>
    <dbReference type="NCBI Taxonomy" id="2566013"/>
    <lineage>
        <taxon>Bacteria</taxon>
        <taxon>Bacillati</taxon>
        <taxon>Actinomycetota</taxon>
        <taxon>Actinomycetes</taxon>
        <taxon>Micrococcales</taxon>
        <taxon>Cellulomonadaceae</taxon>
        <taxon>Cellulomonas</taxon>
    </lineage>
</organism>
<dbReference type="PANTHER" id="PTHR34202:SF1">
    <property type="entry name" value="UPF0548 PROTEIN"/>
    <property type="match status" value="1"/>
</dbReference>
<dbReference type="Pfam" id="PF09348">
    <property type="entry name" value="DUF1990"/>
    <property type="match status" value="1"/>
</dbReference>
<dbReference type="PANTHER" id="PTHR34202">
    <property type="entry name" value="UPF0548 PROTEIN"/>
    <property type="match status" value="1"/>
</dbReference>
<dbReference type="RefSeq" id="WP_135974186.1">
    <property type="nucleotide sequence ID" value="NZ_CP039291.1"/>
</dbReference>
<dbReference type="EMBL" id="CP039291">
    <property type="protein sequence ID" value="QCB94280.1"/>
    <property type="molecule type" value="Genomic_DNA"/>
</dbReference>
<dbReference type="InterPro" id="IPR018960">
    <property type="entry name" value="DUF1990"/>
</dbReference>
<protein>
    <submittedName>
        <fullName evidence="2">DUF1990 domain-containing protein</fullName>
    </submittedName>
</protein>
<keyword evidence="3" id="KW-1185">Reference proteome</keyword>
<accession>A0A4P7SJJ7</accession>
<gene>
    <name evidence="2" type="ORF">E5225_12635</name>
</gene>
<name>A0A4P7SJJ7_9CELL</name>
<dbReference type="OrthoDB" id="120660at2"/>
<evidence type="ECO:0000313" key="3">
    <source>
        <dbReference type="Proteomes" id="UP000296469"/>
    </source>
</evidence>
<dbReference type="AlphaFoldDB" id="A0A4P7SJJ7"/>
<dbReference type="PIRSF" id="PIRSF010260">
    <property type="entry name" value="UCP010260"/>
    <property type="match status" value="1"/>
</dbReference>
<evidence type="ECO:0000313" key="2">
    <source>
        <dbReference type="EMBL" id="QCB94280.1"/>
    </source>
</evidence>
<proteinExistence type="predicted"/>
<reference evidence="2 3" key="1">
    <citation type="submission" date="2019-04" db="EMBL/GenBank/DDBJ databases">
        <title>Isolation and identification of Cellulomonas shaoxiangyii sp. Nov. isolated from feces of the Tibetan antelopes (Pantholops hodgsonii) in the Qinghai-Tibet plateau of China.</title>
        <authorList>
            <person name="Tian Z."/>
        </authorList>
    </citation>
    <scope>NUCLEOTIDE SEQUENCE [LARGE SCALE GENOMIC DNA]</scope>
    <source>
        <strain evidence="2 3">Z28</strain>
    </source>
</reference>
<feature type="domain" description="DUF1990" evidence="1">
    <location>
        <begin position="26"/>
        <end position="170"/>
    </location>
</feature>
<dbReference type="KEGG" id="celz:E5225_12635"/>
<dbReference type="InterPro" id="IPR014457">
    <property type="entry name" value="UCP010260"/>
</dbReference>
<evidence type="ECO:0000259" key="1">
    <source>
        <dbReference type="Pfam" id="PF09348"/>
    </source>
</evidence>
<sequence>MDDDTLTYTPVGVTRTRAGAGDGWRRAGVGGTYRVLAVRHRVVRGGSEGDRAALAADLRAWRVHRTAGVGIEATGPAAPGVRVVSVLGVGRVAMRGPCRVLWADDEGFGYGTLPGHPVAGEEAFRITRDAAGDVWLEVEAYSRPVLVWARLAGPLLRVAQRAYVRNLARAARSLHRRRAGRGTGGATGGTMPA</sequence>